<comment type="caution">
    <text evidence="1">The sequence shown here is derived from an EMBL/GenBank/DDBJ whole genome shotgun (WGS) entry which is preliminary data.</text>
</comment>
<name>A0A922A227_CARIL</name>
<dbReference type="Proteomes" id="UP000811246">
    <property type="component" value="Unassembled WGS sequence"/>
</dbReference>
<accession>A0A922A227</accession>
<dbReference type="EMBL" id="MU229001">
    <property type="protein sequence ID" value="KAG6618242.1"/>
    <property type="molecule type" value="Genomic_DNA"/>
</dbReference>
<evidence type="ECO:0000313" key="2">
    <source>
        <dbReference type="Proteomes" id="UP000811246"/>
    </source>
</evidence>
<proteinExistence type="predicted"/>
<gene>
    <name evidence="1" type="ORF">I3842_Q117600</name>
</gene>
<evidence type="ECO:0000313" key="1">
    <source>
        <dbReference type="EMBL" id="KAG6618242.1"/>
    </source>
</evidence>
<sequence>MALKLSTTIVFCFIVFLILANHIVSPRQLIGDGVRRGRLLGGVVSPTSGIPSPARPFP</sequence>
<dbReference type="AlphaFoldDB" id="A0A922A227"/>
<protein>
    <submittedName>
        <fullName evidence="1">Uncharacterized protein</fullName>
    </submittedName>
</protein>
<reference evidence="1" key="1">
    <citation type="submission" date="2021-01" db="EMBL/GenBank/DDBJ databases">
        <authorList>
            <person name="Lovell J.T."/>
            <person name="Bentley N."/>
            <person name="Bhattarai G."/>
            <person name="Jenkins J.W."/>
            <person name="Sreedasyam A."/>
            <person name="Alarcon Y."/>
            <person name="Bock C."/>
            <person name="Boston L."/>
            <person name="Carlson J."/>
            <person name="Cervantes K."/>
            <person name="Clermont K."/>
            <person name="Krom N."/>
            <person name="Kubenka K."/>
            <person name="Mamidi S."/>
            <person name="Mattison C."/>
            <person name="Monteros M."/>
            <person name="Pisani C."/>
            <person name="Plott C."/>
            <person name="Rajasekar S."/>
            <person name="Rhein H.S."/>
            <person name="Rohla C."/>
            <person name="Song M."/>
            <person name="Hilaire R.S."/>
            <person name="Shu S."/>
            <person name="Wells L."/>
            <person name="Wang X."/>
            <person name="Webber J."/>
            <person name="Heerema R.J."/>
            <person name="Klein P."/>
            <person name="Conner P."/>
            <person name="Grauke L."/>
            <person name="Grimwood J."/>
            <person name="Schmutz J."/>
            <person name="Randall J.J."/>
        </authorList>
    </citation>
    <scope>NUCLEOTIDE SEQUENCE</scope>
    <source>
        <tissue evidence="1">Leaf</tissue>
    </source>
</reference>
<organism evidence="1 2">
    <name type="scientific">Carya illinoinensis</name>
    <name type="common">Pecan</name>
    <dbReference type="NCBI Taxonomy" id="32201"/>
    <lineage>
        <taxon>Eukaryota</taxon>
        <taxon>Viridiplantae</taxon>
        <taxon>Streptophyta</taxon>
        <taxon>Embryophyta</taxon>
        <taxon>Tracheophyta</taxon>
        <taxon>Spermatophyta</taxon>
        <taxon>Magnoliopsida</taxon>
        <taxon>eudicotyledons</taxon>
        <taxon>Gunneridae</taxon>
        <taxon>Pentapetalae</taxon>
        <taxon>rosids</taxon>
        <taxon>fabids</taxon>
        <taxon>Fagales</taxon>
        <taxon>Juglandaceae</taxon>
        <taxon>Carya</taxon>
    </lineage>
</organism>